<evidence type="ECO:0000256" key="3">
    <source>
        <dbReference type="SAM" id="Phobius"/>
    </source>
</evidence>
<reference evidence="5" key="1">
    <citation type="submission" date="2014-11" db="EMBL/GenBank/DDBJ databases">
        <authorList>
            <person name="Otto D Thomas"/>
            <person name="Naeem Raeece"/>
        </authorList>
    </citation>
    <scope>NUCLEOTIDE SEQUENCE</scope>
</reference>
<dbReference type="Gene3D" id="3.30.470.20">
    <property type="entry name" value="ATP-grasp fold, B domain"/>
    <property type="match status" value="1"/>
</dbReference>
<name>A0A0G4FRH2_9ALVE</name>
<evidence type="ECO:0000256" key="2">
    <source>
        <dbReference type="SAM" id="MobiDB-lite"/>
    </source>
</evidence>
<gene>
    <name evidence="5" type="ORF">Cvel_446</name>
</gene>
<evidence type="ECO:0000313" key="5">
    <source>
        <dbReference type="EMBL" id="CEM16687.1"/>
    </source>
</evidence>
<dbReference type="GO" id="GO:0046872">
    <property type="term" value="F:metal ion binding"/>
    <property type="evidence" value="ECO:0007669"/>
    <property type="project" value="InterPro"/>
</dbReference>
<feature type="transmembrane region" description="Helical" evidence="3">
    <location>
        <begin position="72"/>
        <end position="95"/>
    </location>
</feature>
<evidence type="ECO:0000259" key="4">
    <source>
        <dbReference type="PROSITE" id="PS50975"/>
    </source>
</evidence>
<dbReference type="InterPro" id="IPR011761">
    <property type="entry name" value="ATP-grasp"/>
</dbReference>
<evidence type="ECO:0000256" key="1">
    <source>
        <dbReference type="PROSITE-ProRule" id="PRU00409"/>
    </source>
</evidence>
<dbReference type="GO" id="GO:0005524">
    <property type="term" value="F:ATP binding"/>
    <property type="evidence" value="ECO:0007669"/>
    <property type="project" value="UniProtKB-UniRule"/>
</dbReference>
<feature type="transmembrane region" description="Helical" evidence="3">
    <location>
        <begin position="44"/>
        <end position="66"/>
    </location>
</feature>
<dbReference type="VEuPathDB" id="CryptoDB:Cvel_446"/>
<dbReference type="AlphaFoldDB" id="A0A0G4FRH2"/>
<feature type="domain" description="ATP-grasp" evidence="4">
    <location>
        <begin position="207"/>
        <end position="434"/>
    </location>
</feature>
<keyword evidence="1" id="KW-0067">ATP-binding</keyword>
<dbReference type="PhylomeDB" id="A0A0G4FRH2"/>
<dbReference type="PROSITE" id="PS50975">
    <property type="entry name" value="ATP_GRASP"/>
    <property type="match status" value="1"/>
</dbReference>
<keyword evidence="1" id="KW-0547">Nucleotide-binding</keyword>
<feature type="region of interest" description="Disordered" evidence="2">
    <location>
        <begin position="1"/>
        <end position="32"/>
    </location>
</feature>
<proteinExistence type="predicted"/>
<protein>
    <recommendedName>
        <fullName evidence="4">ATP-grasp domain-containing protein</fullName>
    </recommendedName>
</protein>
<accession>A0A0G4FRH2</accession>
<keyword evidence="3" id="KW-0472">Membrane</keyword>
<keyword evidence="3" id="KW-1133">Transmembrane helix</keyword>
<dbReference type="SUPFAM" id="SSF56059">
    <property type="entry name" value="Glutathione synthetase ATP-binding domain-like"/>
    <property type="match status" value="1"/>
</dbReference>
<dbReference type="EMBL" id="CDMZ01000551">
    <property type="protein sequence ID" value="CEM16687.1"/>
    <property type="molecule type" value="Genomic_DNA"/>
</dbReference>
<keyword evidence="3" id="KW-0812">Transmembrane</keyword>
<organism evidence="5">
    <name type="scientific">Chromera velia CCMP2878</name>
    <dbReference type="NCBI Taxonomy" id="1169474"/>
    <lineage>
        <taxon>Eukaryota</taxon>
        <taxon>Sar</taxon>
        <taxon>Alveolata</taxon>
        <taxon>Colpodellida</taxon>
        <taxon>Chromeraceae</taxon>
        <taxon>Chromera</taxon>
    </lineage>
</organism>
<sequence>MADSARVEPLNPDPEAANAEAEAEAPQSGHGRLSKTLTATKNHCLFTLPVPLWVLYLVLAVVLFLVLRALFYWIMVSSGISAYAPTISILGINYWHGQWEMGDSKLKSAKLKLTTSKDIKDEGVKNALLNLGPDSSKQDLERLDSYIKKNKIDVVTFGMSEWKIEPLLKLYAKGWPLSAPLTNQGMSNEAGLLRVVDKDNFQQTMKDNGLESYTIPSYKAASLVTCKELATPESADPVSDRCQIDEDAVTKEGAVFPLFVKPVQGAGGTSHAELYKKVDTREALAEFFNTPVKTSNGGYKFILPSDFTVQEWVTSKYEDSFHFVYSEEHGGFLKLKITRDEYQSDDAVAHHNPTRKRTTLERDFVPKQMVENFGKLLRAVNYRGIGCFDMKYRNSDLSQPMVMEMNPRICGSQPHFHDYGAWVRAWTRLYVVKE</sequence>